<sequence length="174" mass="18900">MGNALVSPCFPAPHHGQTTAGAATTTKLIFWGGAIRHLPPRHVAGELMFEFPDSIVCHADSFFIGKSIPSLSIDDELLTGDTYFVLPADRLPSRTLTPASIALLSSSKGKESKTGEGETGEGETGEICSTPELKKHYELLVGSRSRQWSPRLETIKESYKSRMSPGRLLGCDRR</sequence>
<evidence type="ECO:0000313" key="2">
    <source>
        <dbReference type="EMBL" id="KAK8957576.1"/>
    </source>
</evidence>
<evidence type="ECO:0000313" key="3">
    <source>
        <dbReference type="Proteomes" id="UP001418222"/>
    </source>
</evidence>
<dbReference type="Pfam" id="PF14009">
    <property type="entry name" value="PADRE"/>
    <property type="match status" value="1"/>
</dbReference>
<accession>A0AAP0C181</accession>
<feature type="region of interest" description="Disordered" evidence="1">
    <location>
        <begin position="105"/>
        <end position="128"/>
    </location>
</feature>
<keyword evidence="3" id="KW-1185">Reference proteome</keyword>
<proteinExistence type="predicted"/>
<evidence type="ECO:0000256" key="1">
    <source>
        <dbReference type="SAM" id="MobiDB-lite"/>
    </source>
</evidence>
<dbReference type="PANTHER" id="PTHR33052">
    <property type="entry name" value="DUF4228 DOMAIN PROTEIN-RELATED"/>
    <property type="match status" value="1"/>
</dbReference>
<reference evidence="2 3" key="1">
    <citation type="journal article" date="2022" name="Nat. Plants">
        <title>Genomes of leafy and leafless Platanthera orchids illuminate the evolution of mycoheterotrophy.</title>
        <authorList>
            <person name="Li M.H."/>
            <person name="Liu K.W."/>
            <person name="Li Z."/>
            <person name="Lu H.C."/>
            <person name="Ye Q.L."/>
            <person name="Zhang D."/>
            <person name="Wang J.Y."/>
            <person name="Li Y.F."/>
            <person name="Zhong Z.M."/>
            <person name="Liu X."/>
            <person name="Yu X."/>
            <person name="Liu D.K."/>
            <person name="Tu X.D."/>
            <person name="Liu B."/>
            <person name="Hao Y."/>
            <person name="Liao X.Y."/>
            <person name="Jiang Y.T."/>
            <person name="Sun W.H."/>
            <person name="Chen J."/>
            <person name="Chen Y.Q."/>
            <person name="Ai Y."/>
            <person name="Zhai J.W."/>
            <person name="Wu S.S."/>
            <person name="Zhou Z."/>
            <person name="Hsiao Y.Y."/>
            <person name="Wu W.L."/>
            <person name="Chen Y.Y."/>
            <person name="Lin Y.F."/>
            <person name="Hsu J.L."/>
            <person name="Li C.Y."/>
            <person name="Wang Z.W."/>
            <person name="Zhao X."/>
            <person name="Zhong W.Y."/>
            <person name="Ma X.K."/>
            <person name="Ma L."/>
            <person name="Huang J."/>
            <person name="Chen G.Z."/>
            <person name="Huang M.Z."/>
            <person name="Huang L."/>
            <person name="Peng D.H."/>
            <person name="Luo Y.B."/>
            <person name="Zou S.Q."/>
            <person name="Chen S.P."/>
            <person name="Lan S."/>
            <person name="Tsai W.C."/>
            <person name="Van de Peer Y."/>
            <person name="Liu Z.J."/>
        </authorList>
    </citation>
    <scope>NUCLEOTIDE SEQUENCE [LARGE SCALE GENOMIC DNA]</scope>
    <source>
        <strain evidence="2">Lor287</strain>
    </source>
</reference>
<name>A0AAP0C181_9ASPA</name>
<organism evidence="2 3">
    <name type="scientific">Platanthera zijinensis</name>
    <dbReference type="NCBI Taxonomy" id="2320716"/>
    <lineage>
        <taxon>Eukaryota</taxon>
        <taxon>Viridiplantae</taxon>
        <taxon>Streptophyta</taxon>
        <taxon>Embryophyta</taxon>
        <taxon>Tracheophyta</taxon>
        <taxon>Spermatophyta</taxon>
        <taxon>Magnoliopsida</taxon>
        <taxon>Liliopsida</taxon>
        <taxon>Asparagales</taxon>
        <taxon>Orchidaceae</taxon>
        <taxon>Orchidoideae</taxon>
        <taxon>Orchideae</taxon>
        <taxon>Orchidinae</taxon>
        <taxon>Platanthera</taxon>
    </lineage>
</organism>
<evidence type="ECO:0008006" key="4">
    <source>
        <dbReference type="Google" id="ProtNLM"/>
    </source>
</evidence>
<comment type="caution">
    <text evidence="2">The sequence shown here is derived from an EMBL/GenBank/DDBJ whole genome shotgun (WGS) entry which is preliminary data.</text>
</comment>
<dbReference type="Proteomes" id="UP001418222">
    <property type="component" value="Unassembled WGS sequence"/>
</dbReference>
<dbReference type="InterPro" id="IPR025322">
    <property type="entry name" value="PADRE_dom"/>
</dbReference>
<protein>
    <recommendedName>
        <fullName evidence="4">DUF4228 domain protein</fullName>
    </recommendedName>
</protein>
<dbReference type="AlphaFoldDB" id="A0AAP0C181"/>
<gene>
    <name evidence="2" type="ORF">KSP39_PZI001393</name>
</gene>
<dbReference type="EMBL" id="JBBWWQ010000001">
    <property type="protein sequence ID" value="KAK8957576.1"/>
    <property type="molecule type" value="Genomic_DNA"/>
</dbReference>